<evidence type="ECO:0000313" key="1">
    <source>
        <dbReference type="EMBL" id="MFC4035435.1"/>
    </source>
</evidence>
<comment type="caution">
    <text evidence="1">The sequence shown here is derived from an EMBL/GenBank/DDBJ whole genome shotgun (WGS) entry which is preliminary data.</text>
</comment>
<gene>
    <name evidence="1" type="ORF">ACFO3J_28775</name>
</gene>
<protein>
    <submittedName>
        <fullName evidence="1">Uncharacterized protein</fullName>
    </submittedName>
</protein>
<reference evidence="2" key="1">
    <citation type="journal article" date="2019" name="Int. J. Syst. Evol. Microbiol.">
        <title>The Global Catalogue of Microorganisms (GCM) 10K type strain sequencing project: providing services to taxonomists for standard genome sequencing and annotation.</title>
        <authorList>
            <consortium name="The Broad Institute Genomics Platform"/>
            <consortium name="The Broad Institute Genome Sequencing Center for Infectious Disease"/>
            <person name="Wu L."/>
            <person name="Ma J."/>
        </authorList>
    </citation>
    <scope>NUCLEOTIDE SEQUENCE [LARGE SCALE GENOMIC DNA]</scope>
    <source>
        <strain evidence="2">CGMCC 4.7237</strain>
    </source>
</reference>
<dbReference type="RefSeq" id="WP_386435383.1">
    <property type="nucleotide sequence ID" value="NZ_JBHSBB010000027.1"/>
</dbReference>
<organism evidence="1 2">
    <name type="scientific">Streptomyces polygonati</name>
    <dbReference type="NCBI Taxonomy" id="1617087"/>
    <lineage>
        <taxon>Bacteria</taxon>
        <taxon>Bacillati</taxon>
        <taxon>Actinomycetota</taxon>
        <taxon>Actinomycetes</taxon>
        <taxon>Kitasatosporales</taxon>
        <taxon>Streptomycetaceae</taxon>
        <taxon>Streptomyces</taxon>
    </lineage>
</organism>
<accession>A0ABV8HTZ9</accession>
<dbReference type="Proteomes" id="UP001595765">
    <property type="component" value="Unassembled WGS sequence"/>
</dbReference>
<dbReference type="EMBL" id="JBHSBB010000027">
    <property type="protein sequence ID" value="MFC4035435.1"/>
    <property type="molecule type" value="Genomic_DNA"/>
</dbReference>
<sequence>MDELVGALIRGVFWVVGQILKGVLELVVSDAVEKALKSAWRRFAGRWVRLARRSRRKGQLPGGVSLSKDR</sequence>
<keyword evidence="2" id="KW-1185">Reference proteome</keyword>
<name>A0ABV8HTZ9_9ACTN</name>
<proteinExistence type="predicted"/>
<evidence type="ECO:0000313" key="2">
    <source>
        <dbReference type="Proteomes" id="UP001595765"/>
    </source>
</evidence>